<evidence type="ECO:0000313" key="3">
    <source>
        <dbReference type="Proteomes" id="UP000007151"/>
    </source>
</evidence>
<evidence type="ECO:0000313" key="2">
    <source>
        <dbReference type="EMBL" id="OWR48345.1"/>
    </source>
</evidence>
<comment type="caution">
    <text evidence="2">The sequence shown here is derived from an EMBL/GenBank/DDBJ whole genome shotgun (WGS) entry which is preliminary data.</text>
</comment>
<dbReference type="AlphaFoldDB" id="A0A212F3N5"/>
<sequence length="134" mass="14123">MGLSSLCCDAQECLRTAVRSGTRYDEATVSPHRHLDPKPDPSSDAGAGPRGRCQLGSDAPPPSRGENEEVRPPPSAHLGGQRADRSGDRPPCFHWPPGGGALKFTGAPSLKEGPALVAGHCRRGYEVECESDPL</sequence>
<dbReference type="InParanoid" id="A0A212F3N5"/>
<dbReference type="Proteomes" id="UP000007151">
    <property type="component" value="Unassembled WGS sequence"/>
</dbReference>
<protein>
    <submittedName>
        <fullName evidence="2">Uncharacterized protein</fullName>
    </submittedName>
</protein>
<dbReference type="EMBL" id="AGBW02010526">
    <property type="protein sequence ID" value="OWR48345.1"/>
    <property type="molecule type" value="Genomic_DNA"/>
</dbReference>
<gene>
    <name evidence="2" type="ORF">KGM_205882</name>
</gene>
<proteinExistence type="predicted"/>
<organism evidence="2 3">
    <name type="scientific">Danaus plexippus plexippus</name>
    <dbReference type="NCBI Taxonomy" id="278856"/>
    <lineage>
        <taxon>Eukaryota</taxon>
        <taxon>Metazoa</taxon>
        <taxon>Ecdysozoa</taxon>
        <taxon>Arthropoda</taxon>
        <taxon>Hexapoda</taxon>
        <taxon>Insecta</taxon>
        <taxon>Pterygota</taxon>
        <taxon>Neoptera</taxon>
        <taxon>Endopterygota</taxon>
        <taxon>Lepidoptera</taxon>
        <taxon>Glossata</taxon>
        <taxon>Ditrysia</taxon>
        <taxon>Papilionoidea</taxon>
        <taxon>Nymphalidae</taxon>
        <taxon>Danainae</taxon>
        <taxon>Danaini</taxon>
        <taxon>Danaina</taxon>
        <taxon>Danaus</taxon>
        <taxon>Danaus</taxon>
    </lineage>
</organism>
<name>A0A212F3N5_DANPL</name>
<evidence type="ECO:0000256" key="1">
    <source>
        <dbReference type="SAM" id="MobiDB-lite"/>
    </source>
</evidence>
<feature type="region of interest" description="Disordered" evidence="1">
    <location>
        <begin position="19"/>
        <end position="109"/>
    </location>
</feature>
<reference evidence="2 3" key="1">
    <citation type="journal article" date="2011" name="Cell">
        <title>The monarch butterfly genome yields insights into long-distance migration.</title>
        <authorList>
            <person name="Zhan S."/>
            <person name="Merlin C."/>
            <person name="Boore J.L."/>
            <person name="Reppert S.M."/>
        </authorList>
    </citation>
    <scope>NUCLEOTIDE SEQUENCE [LARGE SCALE GENOMIC DNA]</scope>
    <source>
        <strain evidence="2">F-2</strain>
    </source>
</reference>
<dbReference type="KEGG" id="dpl:KGM_205882"/>
<accession>A0A212F3N5</accession>
<keyword evidence="3" id="KW-1185">Reference proteome</keyword>